<dbReference type="InterPro" id="IPR011990">
    <property type="entry name" value="TPR-like_helical_dom_sf"/>
</dbReference>
<feature type="repeat" description="PPR" evidence="2">
    <location>
        <begin position="167"/>
        <end position="201"/>
    </location>
</feature>
<proteinExistence type="predicted"/>
<keyword evidence="4" id="KW-1185">Reference proteome</keyword>
<evidence type="ECO:0000313" key="3">
    <source>
        <dbReference type="EMBL" id="KAL3529748.1"/>
    </source>
</evidence>
<dbReference type="PANTHER" id="PTHR47926">
    <property type="entry name" value="PENTATRICOPEPTIDE REPEAT-CONTAINING PROTEIN"/>
    <property type="match status" value="1"/>
</dbReference>
<dbReference type="Pfam" id="PF13041">
    <property type="entry name" value="PPR_2"/>
    <property type="match status" value="2"/>
</dbReference>
<evidence type="ECO:0000256" key="1">
    <source>
        <dbReference type="ARBA" id="ARBA00022737"/>
    </source>
</evidence>
<keyword evidence="1" id="KW-0677">Repeat</keyword>
<dbReference type="PANTHER" id="PTHR47926:SF391">
    <property type="entry name" value="TETRATRICOPEPTIDE-LIKE HELICAL DOMAIN SUPERFAMILY"/>
    <property type="match status" value="1"/>
</dbReference>
<dbReference type="Gene3D" id="1.25.40.10">
    <property type="entry name" value="Tetratricopeptide repeat domain"/>
    <property type="match status" value="2"/>
</dbReference>
<dbReference type="AlphaFoldDB" id="A0ABD3AF21"/>
<dbReference type="NCBIfam" id="TIGR00756">
    <property type="entry name" value="PPR"/>
    <property type="match status" value="3"/>
</dbReference>
<feature type="repeat" description="PPR" evidence="2">
    <location>
        <begin position="268"/>
        <end position="302"/>
    </location>
</feature>
<sequence length="452" mass="50871">MISRLSQSRLLQRSKTTDHLLQLQPFIIKTALDHQVHFLSKLILTSSSISLQFARQIFDESPISPPLFAWNTMMKEYSKKSVPLESVKMFVNLLRTELKPDKYTYPFVLKASGRSWMAGVGGNVHSMVLKTGFDWDSHICNTLIRMYGGCGLIGFSNQVFDEMSERDVVSWSSMIAAYVNCNCPTNALMVFQDMIVAHEKPNSITLVSLLSACTSLLNVKLGKSIHSYILTNGIECHVELGTALLEMYAKCGHMLEGFRIFDSVNYKSLQSWTVMISCLADNGRGEEALSLFTRMEEAGLQPDSKSFSSILCACSHMGLVEEGQHYFNKMVKVYNIKPAMEHYGCMVDMFGRAGRIEKAYQVMKTMPLEPNSVILRSYISACRNHGHFVCEDNHLGQLLLKIEPDLGANYVLSASMFSLSGYWSDTNDLRFMMKEKGVKKVPGHSWVQTSNV</sequence>
<dbReference type="EMBL" id="JBJUIK010000004">
    <property type="protein sequence ID" value="KAL3529748.1"/>
    <property type="molecule type" value="Genomic_DNA"/>
</dbReference>
<dbReference type="InterPro" id="IPR002885">
    <property type="entry name" value="PPR_rpt"/>
</dbReference>
<organism evidence="3 4">
    <name type="scientific">Cinchona calisaya</name>
    <dbReference type="NCBI Taxonomy" id="153742"/>
    <lineage>
        <taxon>Eukaryota</taxon>
        <taxon>Viridiplantae</taxon>
        <taxon>Streptophyta</taxon>
        <taxon>Embryophyta</taxon>
        <taxon>Tracheophyta</taxon>
        <taxon>Spermatophyta</taxon>
        <taxon>Magnoliopsida</taxon>
        <taxon>eudicotyledons</taxon>
        <taxon>Gunneridae</taxon>
        <taxon>Pentapetalae</taxon>
        <taxon>asterids</taxon>
        <taxon>lamiids</taxon>
        <taxon>Gentianales</taxon>
        <taxon>Rubiaceae</taxon>
        <taxon>Cinchonoideae</taxon>
        <taxon>Cinchoneae</taxon>
        <taxon>Cinchona</taxon>
    </lineage>
</organism>
<dbReference type="InterPro" id="IPR046960">
    <property type="entry name" value="PPR_At4g14850-like_plant"/>
</dbReference>
<protein>
    <recommendedName>
        <fullName evidence="5">Pentatricopeptide repeat-containing protein</fullName>
    </recommendedName>
</protein>
<dbReference type="Pfam" id="PF01535">
    <property type="entry name" value="PPR"/>
    <property type="match status" value="1"/>
</dbReference>
<name>A0ABD3AF21_9GENT</name>
<reference evidence="3 4" key="1">
    <citation type="submission" date="2024-11" db="EMBL/GenBank/DDBJ databases">
        <title>A near-complete genome assembly of Cinchona calisaya.</title>
        <authorList>
            <person name="Lian D.C."/>
            <person name="Zhao X.W."/>
            <person name="Wei L."/>
        </authorList>
    </citation>
    <scope>NUCLEOTIDE SEQUENCE [LARGE SCALE GENOMIC DNA]</scope>
    <source>
        <tissue evidence="3">Nenye</tissue>
    </source>
</reference>
<evidence type="ECO:0000313" key="4">
    <source>
        <dbReference type="Proteomes" id="UP001630127"/>
    </source>
</evidence>
<dbReference type="Proteomes" id="UP001630127">
    <property type="component" value="Unassembled WGS sequence"/>
</dbReference>
<dbReference type="FunFam" id="1.25.40.10:FF:000427">
    <property type="entry name" value="Pentatricopeptide repeat-containing protein chloroplastic"/>
    <property type="match status" value="1"/>
</dbReference>
<accession>A0ABD3AF21</accession>
<dbReference type="Pfam" id="PF20431">
    <property type="entry name" value="E_motif"/>
    <property type="match status" value="1"/>
</dbReference>
<comment type="caution">
    <text evidence="3">The sequence shown here is derived from an EMBL/GenBank/DDBJ whole genome shotgun (WGS) entry which is preliminary data.</text>
</comment>
<dbReference type="InterPro" id="IPR046848">
    <property type="entry name" value="E_motif"/>
</dbReference>
<evidence type="ECO:0008006" key="5">
    <source>
        <dbReference type="Google" id="ProtNLM"/>
    </source>
</evidence>
<dbReference type="FunFam" id="1.25.40.10:FF:001093">
    <property type="entry name" value="Pentatricopeptide repeat-containing protein At2g34400"/>
    <property type="match status" value="1"/>
</dbReference>
<evidence type="ECO:0000256" key="2">
    <source>
        <dbReference type="PROSITE-ProRule" id="PRU00708"/>
    </source>
</evidence>
<gene>
    <name evidence="3" type="ORF">ACH5RR_009070</name>
</gene>
<dbReference type="PROSITE" id="PS51375">
    <property type="entry name" value="PPR"/>
    <property type="match status" value="2"/>
</dbReference>